<dbReference type="InterPro" id="IPR050416">
    <property type="entry name" value="FAD-linked_Oxidoreductase"/>
</dbReference>
<evidence type="ECO:0000313" key="7">
    <source>
        <dbReference type="Proteomes" id="UP000800036"/>
    </source>
</evidence>
<evidence type="ECO:0000256" key="3">
    <source>
        <dbReference type="ARBA" id="ARBA00022630"/>
    </source>
</evidence>
<dbReference type="EMBL" id="ML976663">
    <property type="protein sequence ID" value="KAF1977347.1"/>
    <property type="molecule type" value="Genomic_DNA"/>
</dbReference>
<evidence type="ECO:0000256" key="5">
    <source>
        <dbReference type="ARBA" id="ARBA00023002"/>
    </source>
</evidence>
<name>A0A6A5VVV2_9PLEO</name>
<comment type="similarity">
    <text evidence="2">Belongs to the oxygen-dependent FAD-linked oxidoreductase family.</text>
</comment>
<comment type="cofactor">
    <cofactor evidence="1">
        <name>FAD</name>
        <dbReference type="ChEBI" id="CHEBI:57692"/>
    </cofactor>
</comment>
<dbReference type="SUPFAM" id="SSF56176">
    <property type="entry name" value="FAD-binding/transporter-associated domain-like"/>
    <property type="match status" value="1"/>
</dbReference>
<keyword evidence="5" id="KW-0560">Oxidoreductase</keyword>
<dbReference type="GO" id="GO:0050660">
    <property type="term" value="F:flavin adenine dinucleotide binding"/>
    <property type="evidence" value="ECO:0007669"/>
    <property type="project" value="InterPro"/>
</dbReference>
<proteinExistence type="inferred from homology"/>
<keyword evidence="4" id="KW-0274">FAD</keyword>
<evidence type="ECO:0000256" key="1">
    <source>
        <dbReference type="ARBA" id="ARBA00001974"/>
    </source>
</evidence>
<accession>A0A6A5VVV2</accession>
<dbReference type="InterPro" id="IPR036318">
    <property type="entry name" value="FAD-bd_PCMH-like_sf"/>
</dbReference>
<evidence type="ECO:0000313" key="6">
    <source>
        <dbReference type="EMBL" id="KAF1977347.1"/>
    </source>
</evidence>
<dbReference type="OrthoDB" id="9996127at2759"/>
<protein>
    <recommendedName>
        <fullName evidence="8">Berberine/berberine-like domain-containing protein</fullName>
    </recommendedName>
</protein>
<sequence length="327" mass="35944">MLQARHGLAVDGLVSARVVLANGTAVTASSTSHPDLFWALKGAGHNFGILTSLQLKVYDIQSNWTVHAFIYSTDKLEAVLDVVNAVDGNATRPVNLVIAGVSLRILDIDPNNPVVVYTISYEGTEAEAAPYFAYFQAIGPIVVQPATDVDYVSLYTVTQNSLDSIACTRNKNAMGSGASLPVWNTTAALFLLENYGMQGVRAVDASSTSLSLEERQYPIIANLTIWWEGIAAKDTADAMAYGEQIRQAFFAGLPAGAKKHTYVNYAVGTEGFNQMYGYDAPRVNKLKALKKRLDPKNRFGYCIMFPWYRVILFTQMPDHWMVYKAFV</sequence>
<evidence type="ECO:0000256" key="4">
    <source>
        <dbReference type="ARBA" id="ARBA00022827"/>
    </source>
</evidence>
<dbReference type="AlphaFoldDB" id="A0A6A5VVV2"/>
<dbReference type="GO" id="GO:0016491">
    <property type="term" value="F:oxidoreductase activity"/>
    <property type="evidence" value="ECO:0007669"/>
    <property type="project" value="UniProtKB-KW"/>
</dbReference>
<dbReference type="InterPro" id="IPR016169">
    <property type="entry name" value="FAD-bd_PCMH_sub2"/>
</dbReference>
<dbReference type="Gene3D" id="3.30.465.10">
    <property type="match status" value="1"/>
</dbReference>
<dbReference type="PANTHER" id="PTHR42973:SF9">
    <property type="entry name" value="FAD-BINDING PCMH-TYPE DOMAIN-CONTAINING PROTEIN-RELATED"/>
    <property type="match status" value="1"/>
</dbReference>
<evidence type="ECO:0008006" key="8">
    <source>
        <dbReference type="Google" id="ProtNLM"/>
    </source>
</evidence>
<gene>
    <name evidence="6" type="ORF">BU23DRAFT_564869</name>
</gene>
<dbReference type="Proteomes" id="UP000800036">
    <property type="component" value="Unassembled WGS sequence"/>
</dbReference>
<organism evidence="6 7">
    <name type="scientific">Bimuria novae-zelandiae CBS 107.79</name>
    <dbReference type="NCBI Taxonomy" id="1447943"/>
    <lineage>
        <taxon>Eukaryota</taxon>
        <taxon>Fungi</taxon>
        <taxon>Dikarya</taxon>
        <taxon>Ascomycota</taxon>
        <taxon>Pezizomycotina</taxon>
        <taxon>Dothideomycetes</taxon>
        <taxon>Pleosporomycetidae</taxon>
        <taxon>Pleosporales</taxon>
        <taxon>Massarineae</taxon>
        <taxon>Didymosphaeriaceae</taxon>
        <taxon>Bimuria</taxon>
    </lineage>
</organism>
<dbReference type="Gene3D" id="3.40.462.20">
    <property type="match status" value="1"/>
</dbReference>
<keyword evidence="3" id="KW-0285">Flavoprotein</keyword>
<reference evidence="6" key="1">
    <citation type="journal article" date="2020" name="Stud. Mycol.">
        <title>101 Dothideomycetes genomes: a test case for predicting lifestyles and emergence of pathogens.</title>
        <authorList>
            <person name="Haridas S."/>
            <person name="Albert R."/>
            <person name="Binder M."/>
            <person name="Bloem J."/>
            <person name="Labutti K."/>
            <person name="Salamov A."/>
            <person name="Andreopoulos B."/>
            <person name="Baker S."/>
            <person name="Barry K."/>
            <person name="Bills G."/>
            <person name="Bluhm B."/>
            <person name="Cannon C."/>
            <person name="Castanera R."/>
            <person name="Culley D."/>
            <person name="Daum C."/>
            <person name="Ezra D."/>
            <person name="Gonzalez J."/>
            <person name="Henrissat B."/>
            <person name="Kuo A."/>
            <person name="Liang C."/>
            <person name="Lipzen A."/>
            <person name="Lutzoni F."/>
            <person name="Magnuson J."/>
            <person name="Mondo S."/>
            <person name="Nolan M."/>
            <person name="Ohm R."/>
            <person name="Pangilinan J."/>
            <person name="Park H.-J."/>
            <person name="Ramirez L."/>
            <person name="Alfaro M."/>
            <person name="Sun H."/>
            <person name="Tritt A."/>
            <person name="Yoshinaga Y."/>
            <person name="Zwiers L.-H."/>
            <person name="Turgeon B."/>
            <person name="Goodwin S."/>
            <person name="Spatafora J."/>
            <person name="Crous P."/>
            <person name="Grigoriev I."/>
        </authorList>
    </citation>
    <scope>NUCLEOTIDE SEQUENCE</scope>
    <source>
        <strain evidence="6">CBS 107.79</strain>
    </source>
</reference>
<keyword evidence="7" id="KW-1185">Reference proteome</keyword>
<evidence type="ECO:0000256" key="2">
    <source>
        <dbReference type="ARBA" id="ARBA00005466"/>
    </source>
</evidence>
<dbReference type="PANTHER" id="PTHR42973">
    <property type="entry name" value="BINDING OXIDOREDUCTASE, PUTATIVE (AFU_ORTHOLOGUE AFUA_1G17690)-RELATED"/>
    <property type="match status" value="1"/>
</dbReference>